<dbReference type="Pfam" id="PF09339">
    <property type="entry name" value="HTH_IclR"/>
    <property type="match status" value="1"/>
</dbReference>
<evidence type="ECO:0000256" key="3">
    <source>
        <dbReference type="ARBA" id="ARBA00023163"/>
    </source>
</evidence>
<feature type="domain" description="HTH iclR-type" evidence="4">
    <location>
        <begin position="3"/>
        <end position="66"/>
    </location>
</feature>
<keyword evidence="3" id="KW-0804">Transcription</keyword>
<name>A0ABS5TLM6_9ACTN</name>
<keyword evidence="1" id="KW-0805">Transcription regulation</keyword>
<dbReference type="PANTHER" id="PTHR30136:SF24">
    <property type="entry name" value="HTH-TYPE TRANSCRIPTIONAL REPRESSOR ALLR"/>
    <property type="match status" value="1"/>
</dbReference>
<dbReference type="InterPro" id="IPR014757">
    <property type="entry name" value="Tscrpt_reg_IclR_C"/>
</dbReference>
<keyword evidence="2" id="KW-0238">DNA-binding</keyword>
<dbReference type="SUPFAM" id="SSF55781">
    <property type="entry name" value="GAF domain-like"/>
    <property type="match status" value="1"/>
</dbReference>
<evidence type="ECO:0000259" key="5">
    <source>
        <dbReference type="PROSITE" id="PS51078"/>
    </source>
</evidence>
<dbReference type="InterPro" id="IPR036388">
    <property type="entry name" value="WH-like_DNA-bd_sf"/>
</dbReference>
<organism evidence="6 7">
    <name type="scientific">Kineosporia corallincola</name>
    <dbReference type="NCBI Taxonomy" id="2835133"/>
    <lineage>
        <taxon>Bacteria</taxon>
        <taxon>Bacillati</taxon>
        <taxon>Actinomycetota</taxon>
        <taxon>Actinomycetes</taxon>
        <taxon>Kineosporiales</taxon>
        <taxon>Kineosporiaceae</taxon>
        <taxon>Kineosporia</taxon>
    </lineage>
</organism>
<proteinExistence type="predicted"/>
<evidence type="ECO:0000256" key="2">
    <source>
        <dbReference type="ARBA" id="ARBA00023125"/>
    </source>
</evidence>
<reference evidence="6 7" key="1">
    <citation type="submission" date="2021-05" db="EMBL/GenBank/DDBJ databases">
        <title>Kineosporia and Streptomyces sp. nov. two new marine actinobacteria isolated from Coral.</title>
        <authorList>
            <person name="Buangrab K."/>
            <person name="Sutthacheep M."/>
            <person name="Yeemin T."/>
            <person name="Harunari E."/>
            <person name="Igarashi Y."/>
            <person name="Kanchanasin P."/>
            <person name="Tanasupawat S."/>
            <person name="Phongsopitanun W."/>
        </authorList>
    </citation>
    <scope>NUCLEOTIDE SEQUENCE [LARGE SCALE GENOMIC DNA]</scope>
    <source>
        <strain evidence="6 7">J2-2</strain>
    </source>
</reference>
<dbReference type="SUPFAM" id="SSF46785">
    <property type="entry name" value="Winged helix' DNA-binding domain"/>
    <property type="match status" value="1"/>
</dbReference>
<dbReference type="InterPro" id="IPR005471">
    <property type="entry name" value="Tscrpt_reg_IclR_N"/>
</dbReference>
<comment type="caution">
    <text evidence="6">The sequence shown here is derived from an EMBL/GenBank/DDBJ whole genome shotgun (WGS) entry which is preliminary data.</text>
</comment>
<protein>
    <submittedName>
        <fullName evidence="6">IclR family transcriptional regulator</fullName>
    </submittedName>
</protein>
<sequence length="247" mass="26539">MGATVTSRALALLSAFDEHHRQLTLTELAHRAGLPVPTAHRLAGELLAWGALDRASPGSAHYVVGRRLWDLGLLAPVQTGLRHVASPFLHDVYAATLATVHLAVRDGDEVLYVDRLSGRQSVPVVSEIGSRLPLHSTGVGKVLLAHAPADVRRRVLAAPRRITPYTITQPGRLAAQLDRVRRDGYAQTVEEMSLGGCSVAVPVRQRVRGTVQVVAAVGLVVPHLRRDKPRLVAALTVAAEGISRSLR</sequence>
<feature type="domain" description="IclR-ED" evidence="5">
    <location>
        <begin position="67"/>
        <end position="247"/>
    </location>
</feature>
<accession>A0ABS5TLM6</accession>
<evidence type="ECO:0000313" key="7">
    <source>
        <dbReference type="Proteomes" id="UP001197247"/>
    </source>
</evidence>
<dbReference type="Gene3D" id="1.10.10.10">
    <property type="entry name" value="Winged helix-like DNA-binding domain superfamily/Winged helix DNA-binding domain"/>
    <property type="match status" value="1"/>
</dbReference>
<dbReference type="Pfam" id="PF01614">
    <property type="entry name" value="IclR_C"/>
    <property type="match status" value="1"/>
</dbReference>
<evidence type="ECO:0000313" key="6">
    <source>
        <dbReference type="EMBL" id="MBT0771910.1"/>
    </source>
</evidence>
<keyword evidence="7" id="KW-1185">Reference proteome</keyword>
<evidence type="ECO:0000259" key="4">
    <source>
        <dbReference type="PROSITE" id="PS51077"/>
    </source>
</evidence>
<dbReference type="EMBL" id="JAHBAY010000010">
    <property type="protein sequence ID" value="MBT0771910.1"/>
    <property type="molecule type" value="Genomic_DNA"/>
</dbReference>
<dbReference type="Proteomes" id="UP001197247">
    <property type="component" value="Unassembled WGS sequence"/>
</dbReference>
<dbReference type="InterPro" id="IPR036390">
    <property type="entry name" value="WH_DNA-bd_sf"/>
</dbReference>
<evidence type="ECO:0000256" key="1">
    <source>
        <dbReference type="ARBA" id="ARBA00023015"/>
    </source>
</evidence>
<gene>
    <name evidence="6" type="ORF">KIH74_23415</name>
</gene>
<dbReference type="PROSITE" id="PS51078">
    <property type="entry name" value="ICLR_ED"/>
    <property type="match status" value="1"/>
</dbReference>
<dbReference type="SMART" id="SM00346">
    <property type="entry name" value="HTH_ICLR"/>
    <property type="match status" value="1"/>
</dbReference>
<dbReference type="Gene3D" id="3.30.450.40">
    <property type="match status" value="1"/>
</dbReference>
<dbReference type="PANTHER" id="PTHR30136">
    <property type="entry name" value="HELIX-TURN-HELIX TRANSCRIPTIONAL REGULATOR, ICLR FAMILY"/>
    <property type="match status" value="1"/>
</dbReference>
<dbReference type="InterPro" id="IPR050707">
    <property type="entry name" value="HTH_MetabolicPath_Reg"/>
</dbReference>
<dbReference type="InterPro" id="IPR029016">
    <property type="entry name" value="GAF-like_dom_sf"/>
</dbReference>
<dbReference type="PROSITE" id="PS51077">
    <property type="entry name" value="HTH_ICLR"/>
    <property type="match status" value="1"/>
</dbReference>
<dbReference type="RefSeq" id="WP_214158275.1">
    <property type="nucleotide sequence ID" value="NZ_JAHBAY010000010.1"/>
</dbReference>